<organism evidence="2 3">
    <name type="scientific">Dactylosporangium sucinum</name>
    <dbReference type="NCBI Taxonomy" id="1424081"/>
    <lineage>
        <taxon>Bacteria</taxon>
        <taxon>Bacillati</taxon>
        <taxon>Actinomycetota</taxon>
        <taxon>Actinomycetes</taxon>
        <taxon>Micromonosporales</taxon>
        <taxon>Micromonosporaceae</taxon>
        <taxon>Dactylosporangium</taxon>
    </lineage>
</organism>
<proteinExistence type="predicted"/>
<dbReference type="CDD" id="cd04301">
    <property type="entry name" value="NAT_SF"/>
    <property type="match status" value="1"/>
</dbReference>
<dbReference type="RefSeq" id="WP_229834039.1">
    <property type="nucleotide sequence ID" value="NZ_BMPI01000003.1"/>
</dbReference>
<keyword evidence="3" id="KW-1185">Reference proteome</keyword>
<evidence type="ECO:0000313" key="3">
    <source>
        <dbReference type="Proteomes" id="UP000642070"/>
    </source>
</evidence>
<protein>
    <submittedName>
        <fullName evidence="2">N-acetyltransferase</fullName>
    </submittedName>
</protein>
<evidence type="ECO:0000313" key="2">
    <source>
        <dbReference type="EMBL" id="GGM07831.1"/>
    </source>
</evidence>
<dbReference type="GO" id="GO:0016747">
    <property type="term" value="F:acyltransferase activity, transferring groups other than amino-acyl groups"/>
    <property type="evidence" value="ECO:0007669"/>
    <property type="project" value="InterPro"/>
</dbReference>
<name>A0A917T4B4_9ACTN</name>
<dbReference type="AlphaFoldDB" id="A0A917T4B4"/>
<reference evidence="2" key="1">
    <citation type="journal article" date="2014" name="Int. J. Syst. Evol. Microbiol.">
        <title>Complete genome sequence of Corynebacterium casei LMG S-19264T (=DSM 44701T), isolated from a smear-ripened cheese.</title>
        <authorList>
            <consortium name="US DOE Joint Genome Institute (JGI-PGF)"/>
            <person name="Walter F."/>
            <person name="Albersmeier A."/>
            <person name="Kalinowski J."/>
            <person name="Ruckert C."/>
        </authorList>
    </citation>
    <scope>NUCLEOTIDE SEQUENCE</scope>
    <source>
        <strain evidence="2">JCM 19831</strain>
    </source>
</reference>
<dbReference type="PROSITE" id="PS51186">
    <property type="entry name" value="GNAT"/>
    <property type="match status" value="1"/>
</dbReference>
<gene>
    <name evidence="2" type="ORF">GCM10007977_006070</name>
</gene>
<dbReference type="SUPFAM" id="SSF55729">
    <property type="entry name" value="Acyl-CoA N-acyltransferases (Nat)"/>
    <property type="match status" value="1"/>
</dbReference>
<evidence type="ECO:0000259" key="1">
    <source>
        <dbReference type="PROSITE" id="PS51186"/>
    </source>
</evidence>
<dbReference type="Proteomes" id="UP000642070">
    <property type="component" value="Unassembled WGS sequence"/>
</dbReference>
<dbReference type="InterPro" id="IPR016181">
    <property type="entry name" value="Acyl_CoA_acyltransferase"/>
</dbReference>
<dbReference type="Pfam" id="PF00583">
    <property type="entry name" value="Acetyltransf_1"/>
    <property type="match status" value="1"/>
</dbReference>
<sequence>MTPDVAVRRAGADDAEELVRLRLVMMESVDGTAPPPGDWSRNAAASLRRRLPLPDAPIAAFVVDRPSPPGLVACAVGVFEERLASPVNPNGLAGYVFNVATDPQYRRRGYSTACMRALLAWFAAHDVAVVNLRASDDGLPVYERLGFELQPGPAMRLRLG</sequence>
<accession>A0A917T4B4</accession>
<comment type="caution">
    <text evidence="2">The sequence shown here is derived from an EMBL/GenBank/DDBJ whole genome shotgun (WGS) entry which is preliminary data.</text>
</comment>
<reference evidence="2" key="2">
    <citation type="submission" date="2020-09" db="EMBL/GenBank/DDBJ databases">
        <authorList>
            <person name="Sun Q."/>
            <person name="Ohkuma M."/>
        </authorList>
    </citation>
    <scope>NUCLEOTIDE SEQUENCE</scope>
    <source>
        <strain evidence="2">JCM 19831</strain>
    </source>
</reference>
<dbReference type="InterPro" id="IPR000182">
    <property type="entry name" value="GNAT_dom"/>
</dbReference>
<feature type="domain" description="N-acetyltransferase" evidence="1">
    <location>
        <begin position="29"/>
        <end position="160"/>
    </location>
</feature>
<dbReference type="Gene3D" id="3.40.630.30">
    <property type="match status" value="1"/>
</dbReference>
<dbReference type="EMBL" id="BMPI01000003">
    <property type="protein sequence ID" value="GGM07831.1"/>
    <property type="molecule type" value="Genomic_DNA"/>
</dbReference>